<gene>
    <name evidence="1" type="ORF">P5633_11975</name>
</gene>
<reference evidence="1" key="1">
    <citation type="submission" date="2025-02" db="EMBL/GenBank/DDBJ databases">
        <title>Complete genome sequences of 52 Bacillus and Priestia strains isolated from West-African fermentations and 26 reference strains from the DSMZ collection.</title>
        <authorList>
            <person name="Wiedenbein E.S."/>
            <person name="Canoy T.S."/>
            <person name="Hui Y."/>
            <person name="Parkouda C."/>
            <person name="Dawende C."/>
            <person name="Ametefe E."/>
            <person name="Jespersen L."/>
            <person name="Nielsen D.S."/>
        </authorList>
    </citation>
    <scope>NUCLEOTIDE SEQUENCE</scope>
    <source>
        <strain evidence="1">PRO56</strain>
    </source>
</reference>
<organism evidence="1 2">
    <name type="scientific">Bacillus subtilis</name>
    <dbReference type="NCBI Taxonomy" id="1423"/>
    <lineage>
        <taxon>Bacteria</taxon>
        <taxon>Bacillati</taxon>
        <taxon>Bacillota</taxon>
        <taxon>Bacilli</taxon>
        <taxon>Bacillales</taxon>
        <taxon>Bacillaceae</taxon>
        <taxon>Bacillus</taxon>
    </lineage>
</organism>
<proteinExistence type="predicted"/>
<name>A0AAX3RK82_BACIU</name>
<evidence type="ECO:0000313" key="2">
    <source>
        <dbReference type="Proteomes" id="UP001214898"/>
    </source>
</evidence>
<dbReference type="AlphaFoldDB" id="A0AAX3RK82"/>
<dbReference type="Proteomes" id="UP001214898">
    <property type="component" value="Chromosome"/>
</dbReference>
<accession>A0AAX3RK82</accession>
<protein>
    <submittedName>
        <fullName evidence="1">Uncharacterized protein</fullName>
    </submittedName>
</protein>
<evidence type="ECO:0000313" key="1">
    <source>
        <dbReference type="EMBL" id="WEY83164.1"/>
    </source>
</evidence>
<dbReference type="EMBL" id="CP120576">
    <property type="protein sequence ID" value="WEY83164.1"/>
    <property type="molecule type" value="Genomic_DNA"/>
</dbReference>
<sequence length="525" mass="59386">MPNYPYKKAGSAFDRNFRNSYNDNLEDIAEDISGAYGDLRAHIKGPAAHTSEQIIHFDGLTVSDEIEKAKNRINNLILNADGTNIKEVVDARVDDDGFVYPVLKERLDADKGEIKTQLEANKNQLAEMYKTVELITNSQDALSYLNNVEAITTFKAREEALFWPQSANINELTNEIYVASQENEGTELRIEIRDLDTGSFKERKSIPIESGAYTEGLSFFYNDQGNLCFIVKASKMSGYNIFNYDTGELSDLIIADVSSKYAANKYYFASITVNQSSIHAYVYTWESIKMGNPVLYTDFTVDYIPNLEKVQGITLNDGFLFMSHGKSNGRPAISVYNLAGELLNYYIYTKDSLASAINKKFSNFIPNIYNYNFENESCCVYKGDLVAVQVVNNADVVLVRHNRMLGYSLDVNVNQSRKDTGWMGTELLNGATAYSLERLPRIRRIGNKIRLEAELKGITTMDTEYISYYPEWSPDRVLAFTIPTSGGYNAVCQIQPNGKVKILSTRHPSPDVNSWYPIVFEWYLN</sequence>